<keyword evidence="1" id="KW-1133">Transmembrane helix</keyword>
<dbReference type="OrthoDB" id="9807384at2"/>
<dbReference type="Proteomes" id="UP000076630">
    <property type="component" value="Unassembled WGS sequence"/>
</dbReference>
<dbReference type="EMBL" id="LQNU01000053">
    <property type="protein sequence ID" value="KZE81404.1"/>
    <property type="molecule type" value="Genomic_DNA"/>
</dbReference>
<keyword evidence="1" id="KW-0812">Transmembrane</keyword>
<dbReference type="EMBL" id="FNYS01000002">
    <property type="protein sequence ID" value="SEI64738.1"/>
    <property type="molecule type" value="Genomic_DNA"/>
</dbReference>
<reference evidence="4 6" key="2">
    <citation type="submission" date="2016-10" db="EMBL/GenBank/DDBJ databases">
        <authorList>
            <person name="de Groot N.N."/>
        </authorList>
    </citation>
    <scope>NUCLEOTIDE SEQUENCE [LARGE SCALE GENOMIC DNA]</scope>
    <source>
        <strain evidence="4 6">DSM 23048</strain>
    </source>
</reference>
<organism evidence="3 5">
    <name type="scientific">Myroides marinus</name>
    <dbReference type="NCBI Taxonomy" id="703342"/>
    <lineage>
        <taxon>Bacteria</taxon>
        <taxon>Pseudomonadati</taxon>
        <taxon>Bacteroidota</taxon>
        <taxon>Flavobacteriia</taxon>
        <taxon>Flavobacteriales</taxon>
        <taxon>Flavobacteriaceae</taxon>
        <taxon>Myroides</taxon>
    </lineage>
</organism>
<feature type="transmembrane region" description="Helical" evidence="1">
    <location>
        <begin position="149"/>
        <end position="170"/>
    </location>
</feature>
<sequence>MKSNFLHIVIVCLIATFSSLAQHRVETQVDTTAIKLGDTFLYTIKTQGNAGSRVTFPATEQIGHFSVVESLPIDTINSDNTQELIKKYYLTQFDPGDYTIPAVPVIVDAKMFHTDSIQIHVQDVEVDTIKKPLFEIKNISKEGASFSTYWYYILFVVFAIILGIAIYWYIKRQQDKNLTEDDKYKTPFEKAVKKLKKLEEKKNWNRGDAKPYYSDMSIITRSFIEETFGISAKELTTFEIITILKATLNDKNIKLDPNIIKDLKRVLEAADLVKFAKSQPTEGEITADTTKIQQIVDGINTAYPISAATQTELIRLREERKKKKKRIRIWIPTIVTSVLILITGIVYLVNITSEEDYHWFTFNNTKKLMNKEWITSTYGTDPGLTISTPDVLTRKNEPVLEQTKPDGVTSINQFRFGVLEDPIHIVVNNIVTTNEFKYSQKELITYSISLLTQNNKTDNMEFKDEEFENANGITGTKVKGSFTFKNSENKKEEKIAFQGVLVGHGENKDQAWVFYLADDENAPTLVERIFDSILYKQEQK</sequence>
<evidence type="ECO:0000313" key="3">
    <source>
        <dbReference type="EMBL" id="KZE81404.1"/>
    </source>
</evidence>
<dbReference type="InterPro" id="IPR025738">
    <property type="entry name" value="BatD"/>
</dbReference>
<dbReference type="AlphaFoldDB" id="A0A161S813"/>
<keyword evidence="2" id="KW-0732">Signal</keyword>
<evidence type="ECO:0000313" key="4">
    <source>
        <dbReference type="EMBL" id="SEI64738.1"/>
    </source>
</evidence>
<dbReference type="Pfam" id="PF13584">
    <property type="entry name" value="BatD"/>
    <property type="match status" value="1"/>
</dbReference>
<feature type="transmembrane region" description="Helical" evidence="1">
    <location>
        <begin position="329"/>
        <end position="349"/>
    </location>
</feature>
<protein>
    <submittedName>
        <fullName evidence="4">Oxygen tolerance</fullName>
    </submittedName>
</protein>
<evidence type="ECO:0000256" key="1">
    <source>
        <dbReference type="SAM" id="Phobius"/>
    </source>
</evidence>
<accession>A0A161S813</accession>
<evidence type="ECO:0000256" key="2">
    <source>
        <dbReference type="SAM" id="SignalP"/>
    </source>
</evidence>
<feature type="chain" id="PRO_5015051619" evidence="2">
    <location>
        <begin position="22"/>
        <end position="540"/>
    </location>
</feature>
<keyword evidence="1" id="KW-0472">Membrane</keyword>
<feature type="signal peptide" evidence="2">
    <location>
        <begin position="1"/>
        <end position="21"/>
    </location>
</feature>
<evidence type="ECO:0000313" key="6">
    <source>
        <dbReference type="Proteomes" id="UP000183077"/>
    </source>
</evidence>
<dbReference type="GeneID" id="82256112"/>
<proteinExistence type="predicted"/>
<dbReference type="RefSeq" id="WP_038987581.1">
    <property type="nucleotide sequence ID" value="NZ_FNYS01000002.1"/>
</dbReference>
<gene>
    <name evidence="3" type="ORF">AV926_08970</name>
    <name evidence="4" type="ORF">SAMN04488018_102422</name>
</gene>
<name>A0A161S813_9FLAO</name>
<dbReference type="Proteomes" id="UP000183077">
    <property type="component" value="Unassembled WGS sequence"/>
</dbReference>
<keyword evidence="5" id="KW-1185">Reference proteome</keyword>
<evidence type="ECO:0000313" key="5">
    <source>
        <dbReference type="Proteomes" id="UP000076630"/>
    </source>
</evidence>
<reference evidence="3 5" key="1">
    <citation type="submission" date="2016-01" db="EMBL/GenBank/DDBJ databases">
        <title>Whole genome sequencing of Myroides marinus L41.</title>
        <authorList>
            <person name="Hong K.W."/>
        </authorList>
    </citation>
    <scope>NUCLEOTIDE SEQUENCE [LARGE SCALE GENOMIC DNA]</scope>
    <source>
        <strain evidence="3 5">L41</strain>
    </source>
</reference>